<name>A0A4Z1P9X9_9PEZI</name>
<dbReference type="AlphaFoldDB" id="A0A4Z1P9X9"/>
<accession>A0A4Z1P9X9</accession>
<reference evidence="2 3" key="1">
    <citation type="submission" date="2019-04" db="EMBL/GenBank/DDBJ databases">
        <title>High contiguity whole genome sequence and gene annotation resource for two Venturia nashicola isolates.</title>
        <authorList>
            <person name="Prokchorchik M."/>
            <person name="Won K."/>
            <person name="Lee Y."/>
            <person name="Choi E.D."/>
            <person name="Segonzac C."/>
            <person name="Sohn K.H."/>
        </authorList>
    </citation>
    <scope>NUCLEOTIDE SEQUENCE [LARGE SCALE GENOMIC DNA]</scope>
    <source>
        <strain evidence="2 3">PRI2</strain>
    </source>
</reference>
<feature type="chain" id="PRO_5021362124" evidence="1">
    <location>
        <begin position="20"/>
        <end position="133"/>
    </location>
</feature>
<comment type="caution">
    <text evidence="2">The sequence shown here is derived from an EMBL/GenBank/DDBJ whole genome shotgun (WGS) entry which is preliminary data.</text>
</comment>
<protein>
    <submittedName>
        <fullName evidence="2">Uncharacterized protein</fullName>
    </submittedName>
</protein>
<keyword evidence="3" id="KW-1185">Reference proteome</keyword>
<gene>
    <name evidence="2" type="ORF">E6O75_ATG03930</name>
</gene>
<feature type="signal peptide" evidence="1">
    <location>
        <begin position="1"/>
        <end position="19"/>
    </location>
</feature>
<evidence type="ECO:0000313" key="3">
    <source>
        <dbReference type="Proteomes" id="UP000298493"/>
    </source>
</evidence>
<organism evidence="2 3">
    <name type="scientific">Venturia nashicola</name>
    <dbReference type="NCBI Taxonomy" id="86259"/>
    <lineage>
        <taxon>Eukaryota</taxon>
        <taxon>Fungi</taxon>
        <taxon>Dikarya</taxon>
        <taxon>Ascomycota</taxon>
        <taxon>Pezizomycotina</taxon>
        <taxon>Dothideomycetes</taxon>
        <taxon>Pleosporomycetidae</taxon>
        <taxon>Venturiales</taxon>
        <taxon>Venturiaceae</taxon>
        <taxon>Venturia</taxon>
    </lineage>
</organism>
<sequence length="133" mass="14922">MRQLRFFLFSLQLQIFTLTDLASDAAIDVALSTLRWSHFADSIISPSVDHINNSNAYKSVTALQHHIATIMVVEKRFRNRIINAAIPLAEQVGQAHEVRNAVATIKQKAWVNNIYAGYVLGDTDYVIPKVSLN</sequence>
<keyword evidence="1" id="KW-0732">Signal</keyword>
<dbReference type="EMBL" id="SNSC02000003">
    <property type="protein sequence ID" value="TID26067.1"/>
    <property type="molecule type" value="Genomic_DNA"/>
</dbReference>
<evidence type="ECO:0000313" key="2">
    <source>
        <dbReference type="EMBL" id="TID26067.1"/>
    </source>
</evidence>
<evidence type="ECO:0000256" key="1">
    <source>
        <dbReference type="SAM" id="SignalP"/>
    </source>
</evidence>
<proteinExistence type="predicted"/>
<dbReference type="Proteomes" id="UP000298493">
    <property type="component" value="Unassembled WGS sequence"/>
</dbReference>